<comment type="subunit">
    <text evidence="9">Type II secretion is composed of four main components: the outer membrane complex, the inner membrane complex, the cytoplasmic secretion ATPase and the periplasm-spanning pseudopilus.</text>
</comment>
<dbReference type="RefSeq" id="WP_036751025.1">
    <property type="nucleotide sequence ID" value="NZ_JAGSGC010000016.1"/>
</dbReference>
<dbReference type="GO" id="GO:0005886">
    <property type="term" value="C:plasma membrane"/>
    <property type="evidence" value="ECO:0007669"/>
    <property type="project" value="UniProtKB-SubCell"/>
</dbReference>
<comment type="function">
    <text evidence="9">Component of the type II secretion system required for the energy-dependent secretion of extracellular factors such as proteases and toxins from the periplasm.</text>
</comment>
<protein>
    <recommendedName>
        <fullName evidence="9">Type II secretion system protein I</fullName>
        <shortName evidence="9">T2SS minor pseudopilin I</shortName>
    </recommendedName>
</protein>
<evidence type="ECO:0000256" key="7">
    <source>
        <dbReference type="ARBA" id="ARBA00022989"/>
    </source>
</evidence>
<evidence type="ECO:0000256" key="9">
    <source>
        <dbReference type="RuleBase" id="RU368030"/>
    </source>
</evidence>
<dbReference type="GO" id="GO:0015627">
    <property type="term" value="C:type II protein secretion system complex"/>
    <property type="evidence" value="ECO:0007669"/>
    <property type="project" value="UniProtKB-UniRule"/>
</dbReference>
<evidence type="ECO:0000256" key="1">
    <source>
        <dbReference type="ARBA" id="ARBA00004377"/>
    </source>
</evidence>
<dbReference type="NCBIfam" id="TIGR02532">
    <property type="entry name" value="IV_pilin_GFxxxE"/>
    <property type="match status" value="1"/>
</dbReference>
<comment type="similarity">
    <text evidence="2 9">Belongs to the GSP I family.</text>
</comment>
<evidence type="ECO:0000256" key="8">
    <source>
        <dbReference type="ARBA" id="ARBA00023136"/>
    </source>
</evidence>
<dbReference type="PANTHER" id="PTHR38779">
    <property type="entry name" value="TYPE II SECRETION SYSTEM PROTEIN I-RELATED"/>
    <property type="match status" value="1"/>
</dbReference>
<evidence type="ECO:0000256" key="4">
    <source>
        <dbReference type="ARBA" id="ARBA00022481"/>
    </source>
</evidence>
<evidence type="ECO:0000256" key="3">
    <source>
        <dbReference type="ARBA" id="ARBA00022475"/>
    </source>
</evidence>
<dbReference type="EMBL" id="JMIB01000013">
    <property type="protein sequence ID" value="KDM92162.1"/>
    <property type="molecule type" value="Genomic_DNA"/>
</dbReference>
<reference evidence="11 12" key="1">
    <citation type="submission" date="2014-04" db="EMBL/GenBank/DDBJ databases">
        <title>Draft genome sequence of Photobacterium halotolerans S2753: a solonamide, ngercheumicin and holomycin producer.</title>
        <authorList>
            <person name="Machado H.R."/>
            <person name="Gram L."/>
        </authorList>
    </citation>
    <scope>NUCLEOTIDE SEQUENCE [LARGE SCALE GENOMIC DNA]</scope>
    <source>
        <strain evidence="11 12">S2753</strain>
    </source>
</reference>
<keyword evidence="6 9" id="KW-0812">Transmembrane</keyword>
<evidence type="ECO:0000313" key="11">
    <source>
        <dbReference type="EMBL" id="KDM92162.1"/>
    </source>
</evidence>
<dbReference type="Pfam" id="PF02501">
    <property type="entry name" value="T2SSI"/>
    <property type="match status" value="1"/>
</dbReference>
<dbReference type="InterPro" id="IPR012902">
    <property type="entry name" value="N_methyl_site"/>
</dbReference>
<keyword evidence="5 9" id="KW-0997">Cell inner membrane</keyword>
<feature type="domain" description="Type II secretion system protein GspI C-terminal" evidence="10">
    <location>
        <begin position="46"/>
        <end position="123"/>
    </location>
</feature>
<dbReference type="InterPro" id="IPR003413">
    <property type="entry name" value="T2SS_GspI_C"/>
</dbReference>
<dbReference type="PROSITE" id="PS00409">
    <property type="entry name" value="PROKAR_NTER_METHYL"/>
    <property type="match status" value="1"/>
</dbReference>
<keyword evidence="4 9" id="KW-0488">Methylation</keyword>
<keyword evidence="12" id="KW-1185">Reference proteome</keyword>
<dbReference type="Proteomes" id="UP000027192">
    <property type="component" value="Unassembled WGS sequence"/>
</dbReference>
<dbReference type="OrthoDB" id="6121517at2"/>
<proteinExistence type="inferred from homology"/>
<dbReference type="InterPro" id="IPR045584">
    <property type="entry name" value="Pilin-like"/>
</dbReference>
<evidence type="ECO:0000256" key="2">
    <source>
        <dbReference type="ARBA" id="ARBA00008358"/>
    </source>
</evidence>
<dbReference type="Gene3D" id="3.30.1300.30">
    <property type="entry name" value="GSPII I/J protein-like"/>
    <property type="match status" value="1"/>
</dbReference>
<evidence type="ECO:0000256" key="6">
    <source>
        <dbReference type="ARBA" id="ARBA00022692"/>
    </source>
</evidence>
<comment type="caution">
    <text evidence="11">The sequence shown here is derived from an EMBL/GenBank/DDBJ whole genome shotgun (WGS) entry which is preliminary data.</text>
</comment>
<organism evidence="11 12">
    <name type="scientific">Photobacterium galatheae</name>
    <dbReference type="NCBI Taxonomy" id="1654360"/>
    <lineage>
        <taxon>Bacteria</taxon>
        <taxon>Pseudomonadati</taxon>
        <taxon>Pseudomonadota</taxon>
        <taxon>Gammaproteobacteria</taxon>
        <taxon>Vibrionales</taxon>
        <taxon>Vibrionaceae</taxon>
        <taxon>Photobacterium</taxon>
    </lineage>
</organism>
<gene>
    <name evidence="11" type="ORF">EA58_08030</name>
</gene>
<dbReference type="InterPro" id="IPR010052">
    <property type="entry name" value="T2SS_protein-GspI"/>
</dbReference>
<sequence length="125" mass="13698">MKVGLTKCSQTGFTLLEVLVALAIFATAALSVMKAVGQHINTVGYLEQKTFATMVADNEFARLRIAGEKLTAEKKGKSELAGQTWYWSVKSTKTADGYLRALDVSVATDEAMKDRVTTLRTYIEN</sequence>
<accession>A0A066RWZ8</accession>
<feature type="transmembrane region" description="Helical" evidence="9">
    <location>
        <begin position="12"/>
        <end position="33"/>
    </location>
</feature>
<keyword evidence="8 9" id="KW-0472">Membrane</keyword>
<dbReference type="PANTHER" id="PTHR38779:SF2">
    <property type="entry name" value="TYPE II SECRETION SYSTEM PROTEIN I-RELATED"/>
    <property type="match status" value="1"/>
</dbReference>
<dbReference type="NCBIfam" id="TIGR01707">
    <property type="entry name" value="gspI"/>
    <property type="match status" value="1"/>
</dbReference>
<dbReference type="Pfam" id="PF07963">
    <property type="entry name" value="N_methyl"/>
    <property type="match status" value="1"/>
</dbReference>
<dbReference type="STRING" id="1654360.EA58_08030"/>
<name>A0A066RWZ8_9GAMM</name>
<keyword evidence="7 9" id="KW-1133">Transmembrane helix</keyword>
<evidence type="ECO:0000259" key="10">
    <source>
        <dbReference type="Pfam" id="PF02501"/>
    </source>
</evidence>
<keyword evidence="3" id="KW-1003">Cell membrane</keyword>
<comment type="PTM">
    <text evidence="9">Cleaved by prepilin peptidase.</text>
</comment>
<evidence type="ECO:0000256" key="5">
    <source>
        <dbReference type="ARBA" id="ARBA00022519"/>
    </source>
</evidence>
<dbReference type="SUPFAM" id="SSF54523">
    <property type="entry name" value="Pili subunits"/>
    <property type="match status" value="1"/>
</dbReference>
<evidence type="ECO:0000313" key="12">
    <source>
        <dbReference type="Proteomes" id="UP000027192"/>
    </source>
</evidence>
<dbReference type="AlphaFoldDB" id="A0A066RWZ8"/>
<comment type="subcellular location">
    <subcellularLocation>
        <location evidence="1 9">Cell inner membrane</location>
        <topology evidence="1 9">Single-pass membrane protein</topology>
    </subcellularLocation>
</comment>
<dbReference type="GO" id="GO:0015628">
    <property type="term" value="P:protein secretion by the type II secretion system"/>
    <property type="evidence" value="ECO:0007669"/>
    <property type="project" value="UniProtKB-UniRule"/>
</dbReference>